<comment type="caution">
    <text evidence="2">The sequence shown here is derived from an EMBL/GenBank/DDBJ whole genome shotgun (WGS) entry which is preliminary data.</text>
</comment>
<dbReference type="AlphaFoldDB" id="A0A6I4YPA2"/>
<dbReference type="InterPro" id="IPR015330">
    <property type="entry name" value="DNA_primase/pol_bifunc_N"/>
</dbReference>
<dbReference type="Proteomes" id="UP000430519">
    <property type="component" value="Unassembled WGS sequence"/>
</dbReference>
<dbReference type="CDD" id="cd04859">
    <property type="entry name" value="Prim_Pol"/>
    <property type="match status" value="1"/>
</dbReference>
<gene>
    <name evidence="2" type="ORF">GLX28_20170</name>
</gene>
<reference evidence="2 3" key="1">
    <citation type="submission" date="2019-11" db="EMBL/GenBank/DDBJ databases">
        <title>Genome sequence of Deinococcus xianganensis Y35, AI-2 producing algicidal bacterium, isolated from lake water.</title>
        <authorList>
            <person name="Li Y."/>
        </authorList>
    </citation>
    <scope>NUCLEOTIDE SEQUENCE [LARGE SCALE GENOMIC DNA]</scope>
    <source>
        <strain evidence="2 3">Y35</strain>
    </source>
</reference>
<evidence type="ECO:0000313" key="2">
    <source>
        <dbReference type="EMBL" id="MXV21941.1"/>
    </source>
</evidence>
<dbReference type="SUPFAM" id="SSF56747">
    <property type="entry name" value="Prim-pol domain"/>
    <property type="match status" value="1"/>
</dbReference>
<evidence type="ECO:0000313" key="3">
    <source>
        <dbReference type="Proteomes" id="UP000430519"/>
    </source>
</evidence>
<evidence type="ECO:0000259" key="1">
    <source>
        <dbReference type="SMART" id="SM00943"/>
    </source>
</evidence>
<protein>
    <submittedName>
        <fullName evidence="2">DNA primase</fullName>
    </submittedName>
</protein>
<dbReference type="SMART" id="SM00943">
    <property type="entry name" value="Prim-Pol"/>
    <property type="match status" value="1"/>
</dbReference>
<keyword evidence="3" id="KW-1185">Reference proteome</keyword>
<feature type="domain" description="DNA primase/polymerase bifunctional N-terminal" evidence="1">
    <location>
        <begin position="26"/>
        <end position="206"/>
    </location>
</feature>
<accession>A0A6I4YPA2</accession>
<proteinExistence type="predicted"/>
<organism evidence="2 3">
    <name type="scientific">Deinococcus xianganensis</name>
    <dbReference type="NCBI Taxonomy" id="1507289"/>
    <lineage>
        <taxon>Bacteria</taxon>
        <taxon>Thermotogati</taxon>
        <taxon>Deinococcota</taxon>
        <taxon>Deinococci</taxon>
        <taxon>Deinococcales</taxon>
        <taxon>Deinococcaceae</taxon>
        <taxon>Deinococcus</taxon>
    </lineage>
</organism>
<name>A0A6I4YPA2_9DEIO</name>
<sequence length="349" mass="39016">MLASTPAPIHHHRPMTLLSTDLLRAAERYVAAGVSIIPTGVSGDFAKRPHYDALKKTDHCYWDEGEQKWKATFMALRERLPHAVELRAWFEVHRAPGLAMVTGQISGLIALDFDGEAGAALLRQLGWDAHVRTPSGGFHVYCKHPGWPVATLNSTSKKTLPRGLDVRADGGLAMLPPTVTQNGAYERLSATRLLQRRHIPEVIEVDGQTYRLRELLGLDCPPEDRPEPPRAAAQAPVFAAPDREGAHGAQHERIDYQILVEHALRMVDHRGRNDAGFWLCCQLRDNDFSREEALEIGPYWLSLLPLTNTKGRREAYLPAHFEASVRSAYRTVPAGRQSRPWIKGYGRSN</sequence>
<dbReference type="Pfam" id="PF09250">
    <property type="entry name" value="Prim-Pol"/>
    <property type="match status" value="1"/>
</dbReference>
<dbReference type="EMBL" id="WVHK01000153">
    <property type="protein sequence ID" value="MXV21941.1"/>
    <property type="molecule type" value="Genomic_DNA"/>
</dbReference>